<dbReference type="EMBL" id="DQ423118">
    <property type="protein sequence ID" value="ABF55519.1"/>
    <property type="molecule type" value="Genomic_DNA"/>
</dbReference>
<reference evidence="1" key="1">
    <citation type="journal article" date="2006" name="Genetics">
        <title>Combining bioinformatics and phylogenetics to identify large sets of single-copy orthologous genes (COSII) for comparative, evolutionary and systematic studies: a test case in the euasterid plant clade.</title>
        <authorList>
            <person name="Wu F."/>
            <person name="Mueller L.A."/>
            <person name="Crouzillat D."/>
            <person name="Petiard V."/>
            <person name="Tanksley S.D."/>
        </authorList>
    </citation>
    <scope>NUCLEOTIDE SEQUENCE</scope>
    <source>
        <tissue evidence="1">Root</tissue>
    </source>
</reference>
<accession>Q1HRX7</accession>
<protein>
    <submittedName>
        <fullName evidence="1">Chloroplast At1g16080 protein</fullName>
    </submittedName>
</protein>
<feature type="non-terminal residue" evidence="1">
    <location>
        <position position="81"/>
    </location>
</feature>
<dbReference type="PANTHER" id="PTHR34044">
    <property type="entry name" value="NUCLEAR PROTEIN"/>
    <property type="match status" value="1"/>
</dbReference>
<dbReference type="AlphaFoldDB" id="Q1HRX7"/>
<evidence type="ECO:0000313" key="1">
    <source>
        <dbReference type="EMBL" id="ABF55519.1"/>
    </source>
</evidence>
<dbReference type="PANTHER" id="PTHR34044:SF1">
    <property type="entry name" value="NUCLEAR PROTEIN"/>
    <property type="match status" value="1"/>
</dbReference>
<gene>
    <name evidence="1" type="ORF">At1g16080</name>
</gene>
<feature type="non-terminal residue" evidence="1">
    <location>
        <position position="1"/>
    </location>
</feature>
<dbReference type="ExpressionAtlas" id="Q1HRX7">
    <property type="expression patterns" value="baseline"/>
</dbReference>
<name>Q1HRX7_SOLTU</name>
<organism evidence="1">
    <name type="scientific">Solanum tuberosum</name>
    <name type="common">Potato</name>
    <dbReference type="NCBI Taxonomy" id="4113"/>
    <lineage>
        <taxon>Eukaryota</taxon>
        <taxon>Viridiplantae</taxon>
        <taxon>Streptophyta</taxon>
        <taxon>Embryophyta</taxon>
        <taxon>Tracheophyta</taxon>
        <taxon>Spermatophyta</taxon>
        <taxon>Magnoliopsida</taxon>
        <taxon>eudicotyledons</taxon>
        <taxon>Gunneridae</taxon>
        <taxon>Pentapetalae</taxon>
        <taxon>asterids</taxon>
        <taxon>lamiids</taxon>
        <taxon>Solanales</taxon>
        <taxon>Solanaceae</taxon>
        <taxon>Solanoideae</taxon>
        <taxon>Solaneae</taxon>
        <taxon>Solanum</taxon>
    </lineage>
</organism>
<sequence length="81" mass="8713">LLLNLAWSDLVFFQNGMQEPGFQSKALEEAEPSLAYLAVSKLGKPPTDGKTDTIPEGWMPAYGKWPSPGVPGCRNGGFSSK</sequence>
<proteinExistence type="predicted"/>